<proteinExistence type="predicted"/>
<dbReference type="Pfam" id="PF00078">
    <property type="entry name" value="RVT_1"/>
    <property type="match status" value="1"/>
</dbReference>
<dbReference type="InterPro" id="IPR052343">
    <property type="entry name" value="Retrotransposon-Effector_Assoc"/>
</dbReference>
<comment type="caution">
    <text evidence="2">The sequence shown here is derived from an EMBL/GenBank/DDBJ whole genome shotgun (WGS) entry which is preliminary data.</text>
</comment>
<organism evidence="2 3">
    <name type="scientific">Solanum bulbocastanum</name>
    <name type="common">Wild potato</name>
    <dbReference type="NCBI Taxonomy" id="147425"/>
    <lineage>
        <taxon>Eukaryota</taxon>
        <taxon>Viridiplantae</taxon>
        <taxon>Streptophyta</taxon>
        <taxon>Embryophyta</taxon>
        <taxon>Tracheophyta</taxon>
        <taxon>Spermatophyta</taxon>
        <taxon>Magnoliopsida</taxon>
        <taxon>eudicotyledons</taxon>
        <taxon>Gunneridae</taxon>
        <taxon>Pentapetalae</taxon>
        <taxon>asterids</taxon>
        <taxon>lamiids</taxon>
        <taxon>Solanales</taxon>
        <taxon>Solanaceae</taxon>
        <taxon>Solanoideae</taxon>
        <taxon>Solaneae</taxon>
        <taxon>Solanum</taxon>
    </lineage>
</organism>
<keyword evidence="3" id="KW-1185">Reference proteome</keyword>
<reference evidence="2 3" key="1">
    <citation type="submission" date="2024-02" db="EMBL/GenBank/DDBJ databases">
        <title>de novo genome assembly of Solanum bulbocastanum strain 11H21.</title>
        <authorList>
            <person name="Hosaka A.J."/>
        </authorList>
    </citation>
    <scope>NUCLEOTIDE SEQUENCE [LARGE SCALE GENOMIC DNA]</scope>
    <source>
        <tissue evidence="2">Young leaves</tissue>
    </source>
</reference>
<evidence type="ECO:0000259" key="1">
    <source>
        <dbReference type="Pfam" id="PF00078"/>
    </source>
</evidence>
<name>A0AAN8T6H4_SOLBU</name>
<dbReference type="InterPro" id="IPR000477">
    <property type="entry name" value="RT_dom"/>
</dbReference>
<accession>A0AAN8T6H4</accession>
<protein>
    <recommendedName>
        <fullName evidence="1">Reverse transcriptase domain-containing protein</fullName>
    </recommendedName>
</protein>
<feature type="domain" description="Reverse transcriptase" evidence="1">
    <location>
        <begin position="253"/>
        <end position="348"/>
    </location>
</feature>
<sequence>MNLSKAKAEYTRFLKIQEKVLSQKTRIKWLEEGDTNSTFFHNVIKDKRKRLTIHKIKDQDGNWVEGTPQVADVAVKFFSHLFKAEHIEEDNYVFYVIERMVTNEDNDNLTSLPTLQKVKDTVFSIDPDSAPGPDGLSGKFYQSAWQIIANDIHAAIISFFQGATLSKIFSHTCIVMLPKVNSPQDFTDFRPISLCNTSSKIIAELINTRLSEILPNIISQNQSGFVRGRAITENVLLAQEIVNDSNKYNFGESWIDLIYRCISNNWYTLLVNGRRHGFFKSGRVLRQGDPLSPSLFVLSAILLSKLLNALYRDPAFIGFSMQSYGPQVNHLSFADDTIIFSSGRKATLQSGNEEGGKYHWISWENLSYPYDERGSNFRKLVDTYKAFKAKQWWKFRTTDSLWTNFLKAKYCRDEHPTTVQWKPGQSHGWKAMLKIRGEMNDKILWKVKKGSTNLWFDNWTNNGSLSDLIEDTLVYQHICIKEVLKQGQWDWKILNPHPPDQIKQIIEKCHLILSPIAEDTPYWTVSESRNFSVSSAWRLLRQKKTFCTY</sequence>
<evidence type="ECO:0000313" key="2">
    <source>
        <dbReference type="EMBL" id="KAK6779812.1"/>
    </source>
</evidence>
<gene>
    <name evidence="2" type="ORF">RDI58_021996</name>
</gene>
<dbReference type="AlphaFoldDB" id="A0AAN8T6H4"/>
<dbReference type="PANTHER" id="PTHR46890">
    <property type="entry name" value="NON-LTR RETROLELEMENT REVERSE TRANSCRIPTASE-LIKE PROTEIN-RELATED"/>
    <property type="match status" value="1"/>
</dbReference>
<dbReference type="PANTHER" id="PTHR46890:SF28">
    <property type="entry name" value="REVERSE TRANSCRIPTASE DOMAIN-CONTAINING PROTEIN"/>
    <property type="match status" value="1"/>
</dbReference>
<dbReference type="CDD" id="cd01650">
    <property type="entry name" value="RT_nLTR_like"/>
    <property type="match status" value="1"/>
</dbReference>
<dbReference type="EMBL" id="JBANQN010000009">
    <property type="protein sequence ID" value="KAK6779812.1"/>
    <property type="molecule type" value="Genomic_DNA"/>
</dbReference>
<evidence type="ECO:0000313" key="3">
    <source>
        <dbReference type="Proteomes" id="UP001371456"/>
    </source>
</evidence>
<dbReference type="Proteomes" id="UP001371456">
    <property type="component" value="Unassembled WGS sequence"/>
</dbReference>